<keyword evidence="3" id="KW-0560">Oxidoreductase</keyword>
<dbReference type="CDD" id="cd02933">
    <property type="entry name" value="OYE_like_FMN"/>
    <property type="match status" value="1"/>
</dbReference>
<comment type="cofactor">
    <cofactor evidence="1">
        <name>FMN</name>
        <dbReference type="ChEBI" id="CHEBI:58210"/>
    </cofactor>
</comment>
<evidence type="ECO:0000256" key="2">
    <source>
        <dbReference type="ARBA" id="ARBA00005979"/>
    </source>
</evidence>
<evidence type="ECO:0000313" key="6">
    <source>
        <dbReference type="Proteomes" id="UP000199400"/>
    </source>
</evidence>
<dbReference type="FunFam" id="3.20.20.70:FF:000059">
    <property type="entry name" value="N-ethylmaleimide reductase, FMN-linked"/>
    <property type="match status" value="1"/>
</dbReference>
<sequence length="351" mass="37545">MDLFARYRLGPLDLANRIVMAPMTRSRAIGALANELMRTYYAQRASAGLIITEGIAPVADGLGYARIPGLFTPAQVDAWRPVTDAVHARGGKILAQLMHVGRIAHPLNLPPGARILAPSAVAAAGVLWTDEQGPQPFPAPAAMTLGDLDEARRGFARAARDALAAGFDGVELHGANGYLLEQFLHPHTNRRGDDYGGGAAARARFVVEVAREAADAVGADRVGVRLSPYNAFNDMPAHDGVHEQYDLLADRLRGLLYLHLVQNPHPEFARTAAAIRQRFAGPLVLNGGFDREGAEAALTGGRADLIAFGRPFIANPDLVDRLRTGAALAVPDPQTFYTPEARGYIDYPALA</sequence>
<comment type="similarity">
    <text evidence="2">Belongs to the NADH:flavin oxidoreductase/NADH oxidase family.</text>
</comment>
<dbReference type="InterPro" id="IPR045247">
    <property type="entry name" value="Oye-like"/>
</dbReference>
<evidence type="ECO:0000259" key="4">
    <source>
        <dbReference type="Pfam" id="PF00724"/>
    </source>
</evidence>
<evidence type="ECO:0000256" key="3">
    <source>
        <dbReference type="ARBA" id="ARBA00023002"/>
    </source>
</evidence>
<dbReference type="EMBL" id="FOMX01000054">
    <property type="protein sequence ID" value="SFF36711.1"/>
    <property type="molecule type" value="Genomic_DNA"/>
</dbReference>
<organism evidence="5 6">
    <name type="scientific">Nannocystis exedens</name>
    <dbReference type="NCBI Taxonomy" id="54"/>
    <lineage>
        <taxon>Bacteria</taxon>
        <taxon>Pseudomonadati</taxon>
        <taxon>Myxococcota</taxon>
        <taxon>Polyangia</taxon>
        <taxon>Nannocystales</taxon>
        <taxon>Nannocystaceae</taxon>
        <taxon>Nannocystis</taxon>
    </lineage>
</organism>
<dbReference type="InterPro" id="IPR001155">
    <property type="entry name" value="OxRdtase_FMN_N"/>
</dbReference>
<dbReference type="STRING" id="54.SAMN02745121_08411"/>
<evidence type="ECO:0000313" key="5">
    <source>
        <dbReference type="EMBL" id="SFF36711.1"/>
    </source>
</evidence>
<feature type="domain" description="NADH:flavin oxidoreductase/NADH oxidase N-terminal" evidence="4">
    <location>
        <begin position="2"/>
        <end position="326"/>
    </location>
</feature>
<dbReference type="GO" id="GO:0005829">
    <property type="term" value="C:cytosol"/>
    <property type="evidence" value="ECO:0007669"/>
    <property type="project" value="UniProtKB-ARBA"/>
</dbReference>
<accession>A0A1I2I842</accession>
<dbReference type="PANTHER" id="PTHR22893">
    <property type="entry name" value="NADH OXIDOREDUCTASE-RELATED"/>
    <property type="match status" value="1"/>
</dbReference>
<dbReference type="SUPFAM" id="SSF51395">
    <property type="entry name" value="FMN-linked oxidoreductases"/>
    <property type="match status" value="1"/>
</dbReference>
<dbReference type="PANTHER" id="PTHR22893:SF91">
    <property type="entry name" value="NADPH DEHYDROGENASE 2-RELATED"/>
    <property type="match status" value="1"/>
</dbReference>
<name>A0A1I2I842_9BACT</name>
<reference evidence="6" key="1">
    <citation type="submission" date="2016-10" db="EMBL/GenBank/DDBJ databases">
        <authorList>
            <person name="Varghese N."/>
            <person name="Submissions S."/>
        </authorList>
    </citation>
    <scope>NUCLEOTIDE SEQUENCE [LARGE SCALE GENOMIC DNA]</scope>
    <source>
        <strain evidence="6">ATCC 25963</strain>
    </source>
</reference>
<dbReference type="Pfam" id="PF00724">
    <property type="entry name" value="Oxidored_FMN"/>
    <property type="match status" value="1"/>
</dbReference>
<dbReference type="InterPro" id="IPR013785">
    <property type="entry name" value="Aldolase_TIM"/>
</dbReference>
<dbReference type="Proteomes" id="UP000199400">
    <property type="component" value="Unassembled WGS sequence"/>
</dbReference>
<protein>
    <submittedName>
        <fullName evidence="5">N-ethylmaleimide reductase</fullName>
    </submittedName>
</protein>
<proteinExistence type="inferred from homology"/>
<evidence type="ECO:0000256" key="1">
    <source>
        <dbReference type="ARBA" id="ARBA00001917"/>
    </source>
</evidence>
<dbReference type="Gene3D" id="3.20.20.70">
    <property type="entry name" value="Aldolase class I"/>
    <property type="match status" value="1"/>
</dbReference>
<keyword evidence="6" id="KW-1185">Reference proteome</keyword>
<dbReference type="GO" id="GO:0010181">
    <property type="term" value="F:FMN binding"/>
    <property type="evidence" value="ECO:0007669"/>
    <property type="project" value="InterPro"/>
</dbReference>
<gene>
    <name evidence="5" type="ORF">SAMN02745121_08411</name>
</gene>
<dbReference type="GO" id="GO:0016628">
    <property type="term" value="F:oxidoreductase activity, acting on the CH-CH group of donors, NAD or NADP as acceptor"/>
    <property type="evidence" value="ECO:0007669"/>
    <property type="project" value="UniProtKB-ARBA"/>
</dbReference>
<dbReference type="RefSeq" id="WP_245913900.1">
    <property type="nucleotide sequence ID" value="NZ_FOMX01000054.1"/>
</dbReference>
<dbReference type="AlphaFoldDB" id="A0A1I2I842"/>